<dbReference type="EMBL" id="MWML01000471">
    <property type="protein sequence ID" value="TCG03223.1"/>
    <property type="molecule type" value="Genomic_DNA"/>
</dbReference>
<accession>A0A4R0WZS1</accession>
<evidence type="ECO:0000256" key="1">
    <source>
        <dbReference type="SAM" id="MobiDB-lite"/>
    </source>
</evidence>
<name>A0A4R0WZS1_9BURK</name>
<dbReference type="AlphaFoldDB" id="A0A4R0WZS1"/>
<dbReference type="Proteomes" id="UP000294200">
    <property type="component" value="Unassembled WGS sequence"/>
</dbReference>
<gene>
    <name evidence="2" type="ORF">BZM27_50090</name>
</gene>
<feature type="compositionally biased region" description="Low complexity" evidence="1">
    <location>
        <begin position="190"/>
        <end position="205"/>
    </location>
</feature>
<comment type="caution">
    <text evidence="2">The sequence shown here is derived from an EMBL/GenBank/DDBJ whole genome shotgun (WGS) entry which is preliminary data.</text>
</comment>
<evidence type="ECO:0000313" key="2">
    <source>
        <dbReference type="EMBL" id="TCG03223.1"/>
    </source>
</evidence>
<reference evidence="2 3" key="1">
    <citation type="submission" date="2017-02" db="EMBL/GenBank/DDBJ databases">
        <title>Paraburkholderia sophoroidis sp. nov. and Paraburkholderia steynii sp. nov. rhizobial symbionts of the fynbos legume Hypocalyptus sophoroides.</title>
        <authorList>
            <person name="Steenkamp E.T."/>
            <person name="Beukes C.W."/>
            <person name="Van Zyl E."/>
            <person name="Avontuur J."/>
            <person name="Chan W.Y."/>
            <person name="Hassen A."/>
            <person name="Palmer M."/>
            <person name="Mthombeni L."/>
            <person name="Phalane F."/>
            <person name="Sereme K."/>
            <person name="Venter S.N."/>
        </authorList>
    </citation>
    <scope>NUCLEOTIDE SEQUENCE [LARGE SCALE GENOMIC DNA]</scope>
    <source>
        <strain evidence="2 3">HC1.1ba</strain>
    </source>
</reference>
<organism evidence="2 3">
    <name type="scientific">Paraburkholderia steynii</name>
    <dbReference type="NCBI Taxonomy" id="1245441"/>
    <lineage>
        <taxon>Bacteria</taxon>
        <taxon>Pseudomonadati</taxon>
        <taxon>Pseudomonadota</taxon>
        <taxon>Betaproteobacteria</taxon>
        <taxon>Burkholderiales</taxon>
        <taxon>Burkholderiaceae</taxon>
        <taxon>Paraburkholderia</taxon>
    </lineage>
</organism>
<proteinExistence type="predicted"/>
<feature type="region of interest" description="Disordered" evidence="1">
    <location>
        <begin position="180"/>
        <end position="216"/>
    </location>
</feature>
<protein>
    <submittedName>
        <fullName evidence="2">Uncharacterized protein</fullName>
    </submittedName>
</protein>
<keyword evidence="3" id="KW-1185">Reference proteome</keyword>
<sequence length="216" mass="23027">MADKATARYLISSEAAQEKAELLQELAGGKNALRFNHALEAVALGCGFHDWRELVATTARLEAGEANSLGISALMLADDQHVDAETLSARWALHLEAVRGVITCSYARARELVAQWALSGTPHGRGTSAAGAIRTIYQEGDDQSAIQADYREGDDKTGRSVVGGDSESALEDVLNDALFAATQEPCPDEPSYAPSSPPSATVAVSYKKRRLPADKR</sequence>
<evidence type="ECO:0000313" key="3">
    <source>
        <dbReference type="Proteomes" id="UP000294200"/>
    </source>
</evidence>